<evidence type="ECO:0000313" key="4">
    <source>
        <dbReference type="Proteomes" id="UP000782312"/>
    </source>
</evidence>
<evidence type="ECO:0000256" key="1">
    <source>
        <dbReference type="ARBA" id="ARBA00023125"/>
    </source>
</evidence>
<keyword evidence="1" id="KW-0238">DNA-binding</keyword>
<dbReference type="SUPFAM" id="SSF47413">
    <property type="entry name" value="lambda repressor-like DNA-binding domains"/>
    <property type="match status" value="1"/>
</dbReference>
<name>A0A932MM30_UNCTE</name>
<dbReference type="EMBL" id="JACPUR010000001">
    <property type="protein sequence ID" value="MBI3126238.1"/>
    <property type="molecule type" value="Genomic_DNA"/>
</dbReference>
<dbReference type="Gene3D" id="1.10.260.40">
    <property type="entry name" value="lambda repressor-like DNA-binding domains"/>
    <property type="match status" value="1"/>
</dbReference>
<dbReference type="PANTHER" id="PTHR36924:SF1">
    <property type="entry name" value="ANTITOXIN HIGA-1"/>
    <property type="match status" value="1"/>
</dbReference>
<dbReference type="PANTHER" id="PTHR36924">
    <property type="entry name" value="ANTITOXIN HIGA-1"/>
    <property type="match status" value="1"/>
</dbReference>
<gene>
    <name evidence="3" type="ORF">HYZ11_01365</name>
</gene>
<protein>
    <submittedName>
        <fullName evidence="3">HigA family addiction module antidote protein</fullName>
    </submittedName>
</protein>
<dbReference type="InterPro" id="IPR001387">
    <property type="entry name" value="Cro/C1-type_HTH"/>
</dbReference>
<sequence length="113" mass="12799">MPRRKEYFVGRNRKRRILLPPIHPGVILRMDVLPALGLSVSAAARQLKVSRQTLHRILAEKSSITPEMALRLGKFCGNGPGLWLSLQQEHDLWFAGKRMKKVIEKIPGPKRAA</sequence>
<dbReference type="InterPro" id="IPR010982">
    <property type="entry name" value="Lambda_DNA-bd_dom_sf"/>
</dbReference>
<feature type="domain" description="HTH cro/C1-type" evidence="2">
    <location>
        <begin position="35"/>
        <end position="84"/>
    </location>
</feature>
<dbReference type="Proteomes" id="UP000782312">
    <property type="component" value="Unassembled WGS sequence"/>
</dbReference>
<dbReference type="PROSITE" id="PS50943">
    <property type="entry name" value="HTH_CROC1"/>
    <property type="match status" value="1"/>
</dbReference>
<organism evidence="3 4">
    <name type="scientific">Tectimicrobiota bacterium</name>
    <dbReference type="NCBI Taxonomy" id="2528274"/>
    <lineage>
        <taxon>Bacteria</taxon>
        <taxon>Pseudomonadati</taxon>
        <taxon>Nitrospinota/Tectimicrobiota group</taxon>
        <taxon>Candidatus Tectimicrobiota</taxon>
    </lineage>
</organism>
<dbReference type="InterPro" id="IPR013430">
    <property type="entry name" value="Toxin_antidote_HigA"/>
</dbReference>
<dbReference type="GO" id="GO:0003677">
    <property type="term" value="F:DNA binding"/>
    <property type="evidence" value="ECO:0007669"/>
    <property type="project" value="UniProtKB-KW"/>
</dbReference>
<dbReference type="NCBIfam" id="TIGR02607">
    <property type="entry name" value="antidote_HigA"/>
    <property type="match status" value="1"/>
</dbReference>
<dbReference type="AlphaFoldDB" id="A0A932MM30"/>
<accession>A0A932MM30</accession>
<reference evidence="3" key="1">
    <citation type="submission" date="2020-07" db="EMBL/GenBank/DDBJ databases">
        <title>Huge and variable diversity of episymbiotic CPR bacteria and DPANN archaea in groundwater ecosystems.</title>
        <authorList>
            <person name="He C.Y."/>
            <person name="Keren R."/>
            <person name="Whittaker M."/>
            <person name="Farag I.F."/>
            <person name="Doudna J."/>
            <person name="Cate J.H.D."/>
            <person name="Banfield J.F."/>
        </authorList>
    </citation>
    <scope>NUCLEOTIDE SEQUENCE</scope>
    <source>
        <strain evidence="3">NC_groundwater_763_Ag_S-0.2um_68_21</strain>
    </source>
</reference>
<evidence type="ECO:0000259" key="2">
    <source>
        <dbReference type="PROSITE" id="PS50943"/>
    </source>
</evidence>
<dbReference type="CDD" id="cd00093">
    <property type="entry name" value="HTH_XRE"/>
    <property type="match status" value="1"/>
</dbReference>
<comment type="caution">
    <text evidence="3">The sequence shown here is derived from an EMBL/GenBank/DDBJ whole genome shotgun (WGS) entry which is preliminary data.</text>
</comment>
<dbReference type="Pfam" id="PF01381">
    <property type="entry name" value="HTH_3"/>
    <property type="match status" value="1"/>
</dbReference>
<proteinExistence type="predicted"/>
<evidence type="ECO:0000313" key="3">
    <source>
        <dbReference type="EMBL" id="MBI3126238.1"/>
    </source>
</evidence>